<gene>
    <name evidence="4" type="ORF">PO878_02815</name>
</gene>
<dbReference type="EMBL" id="CP116942">
    <property type="protein sequence ID" value="WCO67653.1"/>
    <property type="molecule type" value="Genomic_DNA"/>
</dbReference>
<name>A0AAE9YAN5_9ACTN</name>
<dbReference type="Pfam" id="PF07859">
    <property type="entry name" value="Abhydrolase_3"/>
    <property type="match status" value="1"/>
</dbReference>
<keyword evidence="2 4" id="KW-0378">Hydrolase</keyword>
<proteinExistence type="inferred from homology"/>
<dbReference type="Gene3D" id="3.40.50.1820">
    <property type="entry name" value="alpha/beta hydrolase"/>
    <property type="match status" value="1"/>
</dbReference>
<reference evidence="4" key="1">
    <citation type="submission" date="2023-01" db="EMBL/GenBank/DDBJ databases">
        <title>The diversity of Class Acidimicrobiia in South China Sea sediment environments and the proposal of Iamia marina sp. nov., a novel species of the genus Iamia.</title>
        <authorList>
            <person name="He Y."/>
            <person name="Tian X."/>
        </authorList>
    </citation>
    <scope>NUCLEOTIDE SEQUENCE</scope>
    <source>
        <strain evidence="4">DSM 19957</strain>
    </source>
</reference>
<dbReference type="FunFam" id="3.40.50.1820:FF:000089">
    <property type="entry name" value="Alpha/beta hydrolase"/>
    <property type="match status" value="1"/>
</dbReference>
<sequence length="312" mass="32580">MPVVAEIQVLLDQLAGNPVDFSSITPTEMRTLMRLLSDADEKVAVGSVEDRTIPGPAGEVPVRVYRPEGAPGPAPILVWYHGGGWVIGDLETTDGAARSFCHGAGAVVVSVDYRLAPEHPFPAGPEDAWAALTWVADHAGEVGGDPARIAVGGDSAGGNLAALVALRARDEGGPALVHQLLAYPSVDLAMGHPSIEENGEGYFLTKASMEWFRLHYLGAEREHGDPTSPEVSPLRADDLSGVAPAQVLTAEYDPLRDEGEAYAVRLAEAGVAVDLVPHPGLVHGFLGFGTLSPDAAAATEGAVQRLRQALTA</sequence>
<evidence type="ECO:0000313" key="4">
    <source>
        <dbReference type="EMBL" id="WCO67653.1"/>
    </source>
</evidence>
<dbReference type="AlphaFoldDB" id="A0AAE9YAN5"/>
<evidence type="ECO:0000256" key="2">
    <source>
        <dbReference type="ARBA" id="ARBA00022801"/>
    </source>
</evidence>
<dbReference type="PANTHER" id="PTHR48081">
    <property type="entry name" value="AB HYDROLASE SUPERFAMILY PROTEIN C4A8.06C"/>
    <property type="match status" value="1"/>
</dbReference>
<evidence type="ECO:0000256" key="1">
    <source>
        <dbReference type="ARBA" id="ARBA00010515"/>
    </source>
</evidence>
<comment type="similarity">
    <text evidence="1">Belongs to the 'GDXG' lipolytic enzyme family.</text>
</comment>
<dbReference type="Proteomes" id="UP001216390">
    <property type="component" value="Chromosome"/>
</dbReference>
<dbReference type="InterPro" id="IPR029058">
    <property type="entry name" value="AB_hydrolase_fold"/>
</dbReference>
<dbReference type="GO" id="GO:0016787">
    <property type="term" value="F:hydrolase activity"/>
    <property type="evidence" value="ECO:0007669"/>
    <property type="project" value="UniProtKB-KW"/>
</dbReference>
<dbReference type="InterPro" id="IPR013094">
    <property type="entry name" value="AB_hydrolase_3"/>
</dbReference>
<dbReference type="SUPFAM" id="SSF53474">
    <property type="entry name" value="alpha/beta-Hydrolases"/>
    <property type="match status" value="1"/>
</dbReference>
<dbReference type="RefSeq" id="WP_272737174.1">
    <property type="nucleotide sequence ID" value="NZ_CP116942.1"/>
</dbReference>
<keyword evidence="5" id="KW-1185">Reference proteome</keyword>
<feature type="domain" description="Alpha/beta hydrolase fold-3" evidence="3">
    <location>
        <begin position="77"/>
        <end position="286"/>
    </location>
</feature>
<accession>A0AAE9YAN5</accession>
<dbReference type="PANTHER" id="PTHR48081:SF8">
    <property type="entry name" value="ALPHA_BETA HYDROLASE FOLD-3 DOMAIN-CONTAINING PROTEIN-RELATED"/>
    <property type="match status" value="1"/>
</dbReference>
<dbReference type="InterPro" id="IPR050300">
    <property type="entry name" value="GDXG_lipolytic_enzyme"/>
</dbReference>
<evidence type="ECO:0000259" key="3">
    <source>
        <dbReference type="Pfam" id="PF07859"/>
    </source>
</evidence>
<dbReference type="KEGG" id="ima:PO878_02815"/>
<protein>
    <submittedName>
        <fullName evidence="4">Alpha/beta hydrolase</fullName>
    </submittedName>
</protein>
<evidence type="ECO:0000313" key="5">
    <source>
        <dbReference type="Proteomes" id="UP001216390"/>
    </source>
</evidence>
<organism evidence="4 5">
    <name type="scientific">Iamia majanohamensis</name>
    <dbReference type="NCBI Taxonomy" id="467976"/>
    <lineage>
        <taxon>Bacteria</taxon>
        <taxon>Bacillati</taxon>
        <taxon>Actinomycetota</taxon>
        <taxon>Acidimicrobiia</taxon>
        <taxon>Acidimicrobiales</taxon>
        <taxon>Iamiaceae</taxon>
        <taxon>Iamia</taxon>
    </lineage>
</organism>